<gene>
    <name evidence="2" type="ORF">CLV41_101657</name>
</gene>
<dbReference type="Proteomes" id="UP000236959">
    <property type="component" value="Unassembled WGS sequence"/>
</dbReference>
<sequence length="67" mass="6914">MAPAQGRGGTTVGVAHRPVCHPKMTPAQGRGGTAEGGAPRLAAMVQVLRFHPFMSLSSIQARLIHAA</sequence>
<reference evidence="2 3" key="1">
    <citation type="submission" date="2018-01" db="EMBL/GenBank/DDBJ databases">
        <title>Genomic Encyclopedia of Archaeal and Bacterial Type Strains, Phase II (KMG-II): from individual species to whole genera.</title>
        <authorList>
            <person name="Goeker M."/>
        </authorList>
    </citation>
    <scope>NUCLEOTIDE SEQUENCE [LARGE SCALE GENOMIC DNA]</scope>
    <source>
        <strain evidence="2 3">DSM 17023</strain>
    </source>
</reference>
<organism evidence="2 3">
    <name type="scientific">Roseibium marinum</name>
    <dbReference type="NCBI Taxonomy" id="281252"/>
    <lineage>
        <taxon>Bacteria</taxon>
        <taxon>Pseudomonadati</taxon>
        <taxon>Pseudomonadota</taxon>
        <taxon>Alphaproteobacteria</taxon>
        <taxon>Hyphomicrobiales</taxon>
        <taxon>Stappiaceae</taxon>
        <taxon>Roseibium</taxon>
    </lineage>
</organism>
<evidence type="ECO:0000313" key="2">
    <source>
        <dbReference type="EMBL" id="POF34205.1"/>
    </source>
</evidence>
<feature type="compositionally biased region" description="Gly residues" evidence="1">
    <location>
        <begin position="1"/>
        <end position="11"/>
    </location>
</feature>
<proteinExistence type="predicted"/>
<dbReference type="EMBL" id="PPCN01000001">
    <property type="protein sequence ID" value="POF34205.1"/>
    <property type="molecule type" value="Genomic_DNA"/>
</dbReference>
<keyword evidence="3" id="KW-1185">Reference proteome</keyword>
<name>A0A2S3V2S5_9HYPH</name>
<comment type="caution">
    <text evidence="2">The sequence shown here is derived from an EMBL/GenBank/DDBJ whole genome shotgun (WGS) entry which is preliminary data.</text>
</comment>
<protein>
    <submittedName>
        <fullName evidence="2">Uncharacterized protein</fullName>
    </submittedName>
</protein>
<accession>A0A2S3V2S5</accession>
<evidence type="ECO:0000313" key="3">
    <source>
        <dbReference type="Proteomes" id="UP000236959"/>
    </source>
</evidence>
<feature type="region of interest" description="Disordered" evidence="1">
    <location>
        <begin position="1"/>
        <end position="35"/>
    </location>
</feature>
<evidence type="ECO:0000256" key="1">
    <source>
        <dbReference type="SAM" id="MobiDB-lite"/>
    </source>
</evidence>
<dbReference type="AlphaFoldDB" id="A0A2S3V2S5"/>